<sequence length="142" mass="16344">MALYSNPKMVEKMQYCHNFWSNKAIVQDLYNRMIYNSLCSTYMNIGETEQPHCFFKSDTDIALGLATDGFVPFRNCKQTCWPILIYNLNLPPDKHFLMENLICIGVVPDPKKPKDFNSFLYPFVSESLELAFGINDDAHEGA</sequence>
<name>A0A4Q2D237_9AGAR</name>
<evidence type="ECO:0000313" key="2">
    <source>
        <dbReference type="Proteomes" id="UP000290288"/>
    </source>
</evidence>
<dbReference type="STRING" id="2316362.A0A4Q2D237"/>
<dbReference type="Pfam" id="PF02992">
    <property type="entry name" value="Transposase_21"/>
    <property type="match status" value="1"/>
</dbReference>
<proteinExistence type="predicted"/>
<keyword evidence="2" id="KW-1185">Reference proteome</keyword>
<comment type="caution">
    <text evidence="1">The sequence shown here is derived from an EMBL/GenBank/DDBJ whole genome shotgun (WGS) entry which is preliminary data.</text>
</comment>
<dbReference type="InterPro" id="IPR004242">
    <property type="entry name" value="Transposase_21"/>
</dbReference>
<evidence type="ECO:0000313" key="1">
    <source>
        <dbReference type="EMBL" id="RXW13283.1"/>
    </source>
</evidence>
<accession>A0A4Q2D237</accession>
<reference evidence="1 2" key="1">
    <citation type="submission" date="2019-01" db="EMBL/GenBank/DDBJ databases">
        <title>Draft genome sequence of Psathyrella aberdarensis IHI B618.</title>
        <authorList>
            <person name="Buettner E."/>
            <person name="Kellner H."/>
        </authorList>
    </citation>
    <scope>NUCLEOTIDE SEQUENCE [LARGE SCALE GENOMIC DNA]</scope>
    <source>
        <strain evidence="1 2">IHI B618</strain>
    </source>
</reference>
<organism evidence="1 2">
    <name type="scientific">Candolleomyces aberdarensis</name>
    <dbReference type="NCBI Taxonomy" id="2316362"/>
    <lineage>
        <taxon>Eukaryota</taxon>
        <taxon>Fungi</taxon>
        <taxon>Dikarya</taxon>
        <taxon>Basidiomycota</taxon>
        <taxon>Agaricomycotina</taxon>
        <taxon>Agaricomycetes</taxon>
        <taxon>Agaricomycetidae</taxon>
        <taxon>Agaricales</taxon>
        <taxon>Agaricineae</taxon>
        <taxon>Psathyrellaceae</taxon>
        <taxon>Candolleomyces</taxon>
    </lineage>
</organism>
<dbReference type="Proteomes" id="UP000290288">
    <property type="component" value="Unassembled WGS sequence"/>
</dbReference>
<dbReference type="OrthoDB" id="3251442at2759"/>
<dbReference type="AlphaFoldDB" id="A0A4Q2D237"/>
<dbReference type="EMBL" id="SDEE01000961">
    <property type="protein sequence ID" value="RXW13283.1"/>
    <property type="molecule type" value="Genomic_DNA"/>
</dbReference>
<protein>
    <submittedName>
        <fullName evidence="1">Uncharacterized protein</fullName>
    </submittedName>
</protein>
<gene>
    <name evidence="1" type="ORF">EST38_g12567</name>
</gene>